<sequence>MVLWPIGFAFALLWLIRLTFTLLFVVPAFACLSNDTSTEVCGNSVFTQRKKDDINIAGTFVEAGNSILIILLIFLWGNFNVANFFLATLRLAVFWYWMGLFCVQIVSIINTDVLPGEGSWIAIGVGLFLEFATLMLLCLALKFVKKSIVSAWIYRSTSQRWAKFFYCIYVSTLWMYLLRNLALVTYDMALFAMNINSHAKSKQIDHLTRIINIATRSSFVQFFYAAIFRNIKLSNVCEEGGRVAQTGQGLVDSLDTVLKWEPSIK</sequence>
<dbReference type="AlphaFoldDB" id="A0AAU9WNB5"/>
<accession>A0AAU9WNB5</accession>
<dbReference type="EMBL" id="CALNXJ010000017">
    <property type="protein sequence ID" value="CAH3119753.1"/>
    <property type="molecule type" value="Genomic_DNA"/>
</dbReference>
<feature type="transmembrane region" description="Helical" evidence="1">
    <location>
        <begin position="54"/>
        <end position="77"/>
    </location>
</feature>
<feature type="transmembrane region" description="Helical" evidence="1">
    <location>
        <begin position="164"/>
        <end position="186"/>
    </location>
</feature>
<evidence type="ECO:0000313" key="3">
    <source>
        <dbReference type="EMBL" id="CAH3119753.1"/>
    </source>
</evidence>
<comment type="caution">
    <text evidence="3">The sequence shown here is derived from an EMBL/GenBank/DDBJ whole genome shotgun (WGS) entry which is preliminary data.</text>
</comment>
<keyword evidence="1" id="KW-0812">Transmembrane</keyword>
<organism evidence="3 4">
    <name type="scientific">Pocillopora meandrina</name>
    <dbReference type="NCBI Taxonomy" id="46732"/>
    <lineage>
        <taxon>Eukaryota</taxon>
        <taxon>Metazoa</taxon>
        <taxon>Cnidaria</taxon>
        <taxon>Anthozoa</taxon>
        <taxon>Hexacorallia</taxon>
        <taxon>Scleractinia</taxon>
        <taxon>Astrocoeniina</taxon>
        <taxon>Pocilloporidae</taxon>
        <taxon>Pocillopora</taxon>
    </lineage>
</organism>
<feature type="transmembrane region" description="Helical" evidence="1">
    <location>
        <begin position="89"/>
        <end position="109"/>
    </location>
</feature>
<evidence type="ECO:0000313" key="4">
    <source>
        <dbReference type="Proteomes" id="UP001159428"/>
    </source>
</evidence>
<keyword evidence="1" id="KW-1133">Transmembrane helix</keyword>
<gene>
    <name evidence="3" type="ORF">PMEA_00008454</name>
</gene>
<proteinExistence type="predicted"/>
<evidence type="ECO:0000256" key="1">
    <source>
        <dbReference type="SAM" id="Phobius"/>
    </source>
</evidence>
<protein>
    <submittedName>
        <fullName evidence="3">Uncharacterized protein</fullName>
    </submittedName>
</protein>
<reference evidence="3 4" key="1">
    <citation type="submission" date="2022-05" db="EMBL/GenBank/DDBJ databases">
        <authorList>
            <consortium name="Genoscope - CEA"/>
            <person name="William W."/>
        </authorList>
    </citation>
    <scope>NUCLEOTIDE SEQUENCE [LARGE SCALE GENOMIC DNA]</scope>
</reference>
<keyword evidence="4" id="KW-1185">Reference proteome</keyword>
<evidence type="ECO:0000256" key="2">
    <source>
        <dbReference type="SAM" id="SignalP"/>
    </source>
</evidence>
<keyword evidence="1" id="KW-0472">Membrane</keyword>
<feature type="transmembrane region" description="Helical" evidence="1">
    <location>
        <begin position="121"/>
        <end position="144"/>
    </location>
</feature>
<name>A0AAU9WNB5_9CNID</name>
<feature type="signal peptide" evidence="2">
    <location>
        <begin position="1"/>
        <end position="30"/>
    </location>
</feature>
<dbReference type="Proteomes" id="UP001159428">
    <property type="component" value="Unassembled WGS sequence"/>
</dbReference>
<feature type="chain" id="PRO_5043784755" evidence="2">
    <location>
        <begin position="31"/>
        <end position="265"/>
    </location>
</feature>
<keyword evidence="2" id="KW-0732">Signal</keyword>